<dbReference type="Pfam" id="PF12508">
    <property type="entry name" value="Transposon_TraM"/>
    <property type="match status" value="1"/>
</dbReference>
<name>A0A495IV33_9SPHI</name>
<dbReference type="InterPro" id="IPR055407">
    <property type="entry name" value="TraM_C"/>
</dbReference>
<keyword evidence="3" id="KW-1185">Reference proteome</keyword>
<proteinExistence type="predicted"/>
<evidence type="ECO:0000259" key="1">
    <source>
        <dbReference type="Pfam" id="PF12508"/>
    </source>
</evidence>
<sequence>MTINLKQPKYVLPMLVLPFLLLFFAVYHSSAGKKKPDVQKTNAINASVGDVAPSIKKKRLDGKLDAFRNTYKDADGLTAVNPIPTEQSGGAAYGSKYSDREKKTLDSISQAMKQKYAALAVQGKRSAKPPGGISTQDQALAKALNTLQRQRESAAYRNKATPPPKEKDPLEIFKQQMAYMDSVGKLNDPAYKAERQKKEAETKAKAAAKQAIENTLAVSKADYASSDFNTVLPEQHPGLMTAVIDENVTGYAGSRIRLRLLEDIKAGNALVKKDTYIYALISGFSGQRVTLTIKSILYNGQLLPVKLDVYDMDGLLGLYVPSSQFRDFTKDLGTNSIQGVSIDGNSQNGSQFLMSTADKLFQSTSTAIASAIRKNKAKIKYNSYIYLIDTHAQTAQ</sequence>
<evidence type="ECO:0000313" key="3">
    <source>
        <dbReference type="Proteomes" id="UP000268007"/>
    </source>
</evidence>
<organism evidence="2 3">
    <name type="scientific">Mucilaginibacter gracilis</name>
    <dbReference type="NCBI Taxonomy" id="423350"/>
    <lineage>
        <taxon>Bacteria</taxon>
        <taxon>Pseudomonadati</taxon>
        <taxon>Bacteroidota</taxon>
        <taxon>Sphingobacteriia</taxon>
        <taxon>Sphingobacteriales</taxon>
        <taxon>Sphingobacteriaceae</taxon>
        <taxon>Mucilaginibacter</taxon>
    </lineage>
</organism>
<dbReference type="AlphaFoldDB" id="A0A495IV33"/>
<dbReference type="EMBL" id="RBKU01000001">
    <property type="protein sequence ID" value="RKR80616.1"/>
    <property type="molecule type" value="Genomic_DNA"/>
</dbReference>
<dbReference type="NCBIfam" id="TIGR03779">
    <property type="entry name" value="Bac_Flav_CT_M"/>
    <property type="match status" value="1"/>
</dbReference>
<accession>A0A495IV33</accession>
<evidence type="ECO:0000313" key="2">
    <source>
        <dbReference type="EMBL" id="RKR80616.1"/>
    </source>
</evidence>
<protein>
    <submittedName>
        <fullName evidence="2">Conjugative transposon TraM protein</fullName>
    </submittedName>
</protein>
<comment type="caution">
    <text evidence="2">The sequence shown here is derived from an EMBL/GenBank/DDBJ whole genome shotgun (WGS) entry which is preliminary data.</text>
</comment>
<dbReference type="InterPro" id="IPR022187">
    <property type="entry name" value="Conjug_transposon_TraM"/>
</dbReference>
<gene>
    <name evidence="2" type="ORF">BDD43_0741</name>
</gene>
<reference evidence="2 3" key="1">
    <citation type="submission" date="2018-10" db="EMBL/GenBank/DDBJ databases">
        <title>Genomic Encyclopedia of Archaeal and Bacterial Type Strains, Phase II (KMG-II): from individual species to whole genera.</title>
        <authorList>
            <person name="Goeker M."/>
        </authorList>
    </citation>
    <scope>NUCLEOTIDE SEQUENCE [LARGE SCALE GENOMIC DNA]</scope>
    <source>
        <strain evidence="2 3">DSM 18602</strain>
    </source>
</reference>
<dbReference type="Proteomes" id="UP000268007">
    <property type="component" value="Unassembled WGS sequence"/>
</dbReference>
<dbReference type="OrthoDB" id="1453786at2"/>
<feature type="domain" description="Conjugative transposon TraM C-terminal" evidence="1">
    <location>
        <begin position="241"/>
        <end position="387"/>
    </location>
</feature>
<dbReference type="RefSeq" id="WP_121196409.1">
    <property type="nucleotide sequence ID" value="NZ_RBKU01000001.1"/>
</dbReference>